<feature type="domain" description="Sulfotransferase" evidence="3">
    <location>
        <begin position="62"/>
        <end position="339"/>
    </location>
</feature>
<dbReference type="OMA" id="FHGSAME"/>
<sequence length="345" mass="40245">MTCPLSPVEYAELDSKEGREWNQLCSPEIYDEGYIKLGKTKGVFARSYLSFYDRIKNFVIRDDDVWVVSFPKTGTTWTQELVWCMMNDDGDDDFEKAKKDLGQRFPYFEVRANWSPRLASIIEKNVVENEAVSSDKKHFFQDSFTLAENMASPRFLKCHLHFSLLPTQLIEKSTKAKIIYVARNPKDTCTSFYHHSCLLDGYGGTLEQFAEQFITDNVFCSPFWTHLKEFWERRDRDDILFLTYEDMKKDLPSVIQKTAKFLGKAELSPEQVRKLADHLSFEKMKVNPFVNQESVVENLRKIHGRTYDSTFMRKGKVGSWQDELSVAIVAKMDAWIAENRIEGLY</sequence>
<evidence type="ECO:0000256" key="1">
    <source>
        <dbReference type="ARBA" id="ARBA00005771"/>
    </source>
</evidence>
<dbReference type="OrthoDB" id="205623at2759"/>
<dbReference type="EMBL" id="LNIX01000004">
    <property type="protein sequence ID" value="OXA56394.1"/>
    <property type="molecule type" value="Genomic_DNA"/>
</dbReference>
<dbReference type="GO" id="GO:0008146">
    <property type="term" value="F:sulfotransferase activity"/>
    <property type="evidence" value="ECO:0007669"/>
    <property type="project" value="InterPro"/>
</dbReference>
<evidence type="ECO:0000256" key="2">
    <source>
        <dbReference type="ARBA" id="ARBA00022679"/>
    </source>
</evidence>
<dbReference type="AlphaFoldDB" id="A0A226EH42"/>
<reference evidence="4 5" key="1">
    <citation type="submission" date="2015-12" db="EMBL/GenBank/DDBJ databases">
        <title>The genome of Folsomia candida.</title>
        <authorList>
            <person name="Faddeeva A."/>
            <person name="Derks M.F."/>
            <person name="Anvar Y."/>
            <person name="Smit S."/>
            <person name="Van Straalen N."/>
            <person name="Roelofs D."/>
        </authorList>
    </citation>
    <scope>NUCLEOTIDE SEQUENCE [LARGE SCALE GENOMIC DNA]</scope>
    <source>
        <strain evidence="4 5">VU population</strain>
        <tissue evidence="4">Whole body</tissue>
    </source>
</reference>
<comment type="similarity">
    <text evidence="1">Belongs to the sulfotransferase 1 family.</text>
</comment>
<keyword evidence="5" id="KW-1185">Reference proteome</keyword>
<proteinExistence type="inferred from homology"/>
<dbReference type="Gene3D" id="3.40.50.300">
    <property type="entry name" value="P-loop containing nucleotide triphosphate hydrolases"/>
    <property type="match status" value="1"/>
</dbReference>
<dbReference type="InterPro" id="IPR000863">
    <property type="entry name" value="Sulfotransferase_dom"/>
</dbReference>
<dbReference type="PANTHER" id="PTHR11783">
    <property type="entry name" value="SULFOTRANSFERASE SULT"/>
    <property type="match status" value="1"/>
</dbReference>
<comment type="caution">
    <text evidence="4">The sequence shown here is derived from an EMBL/GenBank/DDBJ whole genome shotgun (WGS) entry which is preliminary data.</text>
</comment>
<dbReference type="SUPFAM" id="SSF52540">
    <property type="entry name" value="P-loop containing nucleoside triphosphate hydrolases"/>
    <property type="match status" value="1"/>
</dbReference>
<keyword evidence="2 4" id="KW-0808">Transferase</keyword>
<dbReference type="Proteomes" id="UP000198287">
    <property type="component" value="Unassembled WGS sequence"/>
</dbReference>
<gene>
    <name evidence="4" type="ORF">Fcan01_09669</name>
</gene>
<protein>
    <submittedName>
        <fullName evidence="4">Sulfotransferase 1C4</fullName>
    </submittedName>
</protein>
<organism evidence="4 5">
    <name type="scientific">Folsomia candida</name>
    <name type="common">Springtail</name>
    <dbReference type="NCBI Taxonomy" id="158441"/>
    <lineage>
        <taxon>Eukaryota</taxon>
        <taxon>Metazoa</taxon>
        <taxon>Ecdysozoa</taxon>
        <taxon>Arthropoda</taxon>
        <taxon>Hexapoda</taxon>
        <taxon>Collembola</taxon>
        <taxon>Entomobryomorpha</taxon>
        <taxon>Isotomoidea</taxon>
        <taxon>Isotomidae</taxon>
        <taxon>Proisotominae</taxon>
        <taxon>Folsomia</taxon>
    </lineage>
</organism>
<accession>A0A226EH42</accession>
<dbReference type="InterPro" id="IPR027417">
    <property type="entry name" value="P-loop_NTPase"/>
</dbReference>
<evidence type="ECO:0000313" key="4">
    <source>
        <dbReference type="EMBL" id="OXA56394.1"/>
    </source>
</evidence>
<name>A0A226EH42_FOLCA</name>
<evidence type="ECO:0000313" key="5">
    <source>
        <dbReference type="Proteomes" id="UP000198287"/>
    </source>
</evidence>
<dbReference type="Pfam" id="PF00685">
    <property type="entry name" value="Sulfotransfer_1"/>
    <property type="match status" value="1"/>
</dbReference>
<evidence type="ECO:0000259" key="3">
    <source>
        <dbReference type="Pfam" id="PF00685"/>
    </source>
</evidence>